<keyword evidence="2" id="KW-1185">Reference proteome</keyword>
<dbReference type="Proteomes" id="UP001218218">
    <property type="component" value="Unassembled WGS sequence"/>
</dbReference>
<dbReference type="AlphaFoldDB" id="A0AAD7EG19"/>
<sequence length="268" mass="30557">MSGGHYDHCIMIEQVEIHKFTSEYKEAHKICIQILQEAPPTQKPYIYALALANAAEIEVSMGTSKNDVLEKVDTARQFFTKLRCARDVIFCDAVLADLHWREGNILAAKSLLQRCIKISMGKAIHITRYCLEQLSDVSRWTSIDSSSAIVLLVYSVKLREKLGIHKALQFLGDLFIIRDDEETAIILYTLALTGFTELDVHRSRGECMLRLGDISKRHSDLSKAVEHWETARPLFERSSQTKQVQNIDERLASVGEDVREQYRKTLAC</sequence>
<proteinExistence type="predicted"/>
<comment type="caution">
    <text evidence="1">The sequence shown here is derived from an EMBL/GenBank/DDBJ whole genome shotgun (WGS) entry which is preliminary data.</text>
</comment>
<organism evidence="1 2">
    <name type="scientific">Mycena albidolilacea</name>
    <dbReference type="NCBI Taxonomy" id="1033008"/>
    <lineage>
        <taxon>Eukaryota</taxon>
        <taxon>Fungi</taxon>
        <taxon>Dikarya</taxon>
        <taxon>Basidiomycota</taxon>
        <taxon>Agaricomycotina</taxon>
        <taxon>Agaricomycetes</taxon>
        <taxon>Agaricomycetidae</taxon>
        <taxon>Agaricales</taxon>
        <taxon>Marasmiineae</taxon>
        <taxon>Mycenaceae</taxon>
        <taxon>Mycena</taxon>
    </lineage>
</organism>
<evidence type="ECO:0000313" key="2">
    <source>
        <dbReference type="Proteomes" id="UP001218218"/>
    </source>
</evidence>
<evidence type="ECO:0000313" key="1">
    <source>
        <dbReference type="EMBL" id="KAJ7318598.1"/>
    </source>
</evidence>
<name>A0AAD7EG19_9AGAR</name>
<dbReference type="InterPro" id="IPR011990">
    <property type="entry name" value="TPR-like_helical_dom_sf"/>
</dbReference>
<dbReference type="SUPFAM" id="SSF48452">
    <property type="entry name" value="TPR-like"/>
    <property type="match status" value="1"/>
</dbReference>
<accession>A0AAD7EG19</accession>
<protein>
    <submittedName>
        <fullName evidence="1">Uncharacterized protein</fullName>
    </submittedName>
</protein>
<dbReference type="Gene3D" id="1.25.40.10">
    <property type="entry name" value="Tetratricopeptide repeat domain"/>
    <property type="match status" value="1"/>
</dbReference>
<dbReference type="EMBL" id="JARIHO010000057">
    <property type="protein sequence ID" value="KAJ7318598.1"/>
    <property type="molecule type" value="Genomic_DNA"/>
</dbReference>
<gene>
    <name evidence="1" type="ORF">DFH08DRAFT_892274</name>
</gene>
<reference evidence="1" key="1">
    <citation type="submission" date="2023-03" db="EMBL/GenBank/DDBJ databases">
        <title>Massive genome expansion in bonnet fungi (Mycena s.s.) driven by repeated elements and novel gene families across ecological guilds.</title>
        <authorList>
            <consortium name="Lawrence Berkeley National Laboratory"/>
            <person name="Harder C.B."/>
            <person name="Miyauchi S."/>
            <person name="Viragh M."/>
            <person name="Kuo A."/>
            <person name="Thoen E."/>
            <person name="Andreopoulos B."/>
            <person name="Lu D."/>
            <person name="Skrede I."/>
            <person name="Drula E."/>
            <person name="Henrissat B."/>
            <person name="Morin E."/>
            <person name="Kohler A."/>
            <person name="Barry K."/>
            <person name="LaButti K."/>
            <person name="Morin E."/>
            <person name="Salamov A."/>
            <person name="Lipzen A."/>
            <person name="Mereny Z."/>
            <person name="Hegedus B."/>
            <person name="Baldrian P."/>
            <person name="Stursova M."/>
            <person name="Weitz H."/>
            <person name="Taylor A."/>
            <person name="Grigoriev I.V."/>
            <person name="Nagy L.G."/>
            <person name="Martin F."/>
            <person name="Kauserud H."/>
        </authorList>
    </citation>
    <scope>NUCLEOTIDE SEQUENCE</scope>
    <source>
        <strain evidence="1">CBHHK002</strain>
    </source>
</reference>